<dbReference type="GO" id="GO:0005634">
    <property type="term" value="C:nucleus"/>
    <property type="evidence" value="ECO:0007669"/>
    <property type="project" value="TreeGrafter"/>
</dbReference>
<feature type="compositionally biased region" description="Basic residues" evidence="1">
    <location>
        <begin position="146"/>
        <end position="156"/>
    </location>
</feature>
<evidence type="ECO:0000256" key="1">
    <source>
        <dbReference type="SAM" id="MobiDB-lite"/>
    </source>
</evidence>
<dbReference type="InterPro" id="IPR052772">
    <property type="entry name" value="Endo/PolyKinase_Domain-Protein"/>
</dbReference>
<dbReference type="STRING" id="1109443.G4U2R0"/>
<name>G4U2R0_SERID</name>
<dbReference type="Proteomes" id="UP000007148">
    <property type="component" value="Unassembled WGS sequence"/>
</dbReference>
<feature type="region of interest" description="Disordered" evidence="1">
    <location>
        <begin position="299"/>
        <end position="342"/>
    </location>
</feature>
<dbReference type="InterPro" id="IPR036063">
    <property type="entry name" value="Smr_dom_sf"/>
</dbReference>
<evidence type="ECO:0000313" key="3">
    <source>
        <dbReference type="EMBL" id="CCA77899.1"/>
    </source>
</evidence>
<dbReference type="PANTHER" id="PTHR46535:SF1">
    <property type="entry name" value="NEDD4-BINDING PROTEIN 2"/>
    <property type="match status" value="1"/>
</dbReference>
<comment type="caution">
    <text evidence="3">The sequence shown here is derived from an EMBL/GenBank/DDBJ whole genome shotgun (WGS) entry which is preliminary data.</text>
</comment>
<evidence type="ECO:0000259" key="2">
    <source>
        <dbReference type="PROSITE" id="PS50828"/>
    </source>
</evidence>
<reference evidence="3 4" key="1">
    <citation type="journal article" date="2011" name="PLoS Pathog.">
        <title>Endophytic Life Strategies Decoded by Genome and Transcriptome Analyses of the Mutualistic Root Symbiont Piriformospora indica.</title>
        <authorList>
            <person name="Zuccaro A."/>
            <person name="Lahrmann U."/>
            <person name="Guldener U."/>
            <person name="Langen G."/>
            <person name="Pfiffi S."/>
            <person name="Biedenkopf D."/>
            <person name="Wong P."/>
            <person name="Samans B."/>
            <person name="Grimm C."/>
            <person name="Basiewicz M."/>
            <person name="Murat C."/>
            <person name="Martin F."/>
            <person name="Kogel K.H."/>
        </authorList>
    </citation>
    <scope>NUCLEOTIDE SEQUENCE [LARGE SCALE GENOMIC DNA]</scope>
    <source>
        <strain evidence="3 4">DSM 11827</strain>
    </source>
</reference>
<gene>
    <name evidence="3" type="ORF">PIIN_00543</name>
</gene>
<feature type="compositionally biased region" description="Polar residues" evidence="1">
    <location>
        <begin position="67"/>
        <end position="83"/>
    </location>
</feature>
<feature type="region of interest" description="Disordered" evidence="1">
    <location>
        <begin position="132"/>
        <end position="156"/>
    </location>
</feature>
<dbReference type="HOGENOM" id="CLU_011634_0_0_1"/>
<protein>
    <recommendedName>
        <fullName evidence="2">Smr domain-containing protein</fullName>
    </recommendedName>
</protein>
<feature type="compositionally biased region" description="Polar residues" evidence="1">
    <location>
        <begin position="320"/>
        <end position="330"/>
    </location>
</feature>
<dbReference type="GO" id="GO:0004519">
    <property type="term" value="F:endonuclease activity"/>
    <property type="evidence" value="ECO:0007669"/>
    <property type="project" value="TreeGrafter"/>
</dbReference>
<evidence type="ECO:0000313" key="4">
    <source>
        <dbReference type="Proteomes" id="UP000007148"/>
    </source>
</evidence>
<feature type="compositionally biased region" description="Low complexity" evidence="1">
    <location>
        <begin position="299"/>
        <end position="318"/>
    </location>
</feature>
<dbReference type="SMART" id="SM00463">
    <property type="entry name" value="SMR"/>
    <property type="match status" value="1"/>
</dbReference>
<dbReference type="PANTHER" id="PTHR46535">
    <property type="entry name" value="NEDD4-BINDING PROTEIN 2"/>
    <property type="match status" value="1"/>
</dbReference>
<dbReference type="InterPro" id="IPR002625">
    <property type="entry name" value="Smr_dom"/>
</dbReference>
<dbReference type="OMA" id="GEVAFYF"/>
<keyword evidence="4" id="KW-1185">Reference proteome</keyword>
<feature type="domain" description="Smr" evidence="2">
    <location>
        <begin position="469"/>
        <end position="545"/>
    </location>
</feature>
<feature type="region of interest" description="Disordered" evidence="1">
    <location>
        <begin position="61"/>
        <end position="83"/>
    </location>
</feature>
<dbReference type="Gene3D" id="3.30.1370.110">
    <property type="match status" value="1"/>
</dbReference>
<sequence length="545" mass="60301">MRTAQDKEALIKQLEAEFCPPLDTSLVLALCNDIDEGEESITQLRESLQALAADATVSLSEVDGQDPGSTSALPSASPSDDLNSPLQFLQNAFPTFSVHTLQEVIEDAVSQYGGLDMAKLVEELLTRETLETIGLPESPQEQPWPKTKKKQKKNKGVSKLVFGDVRHRQTSSKECPEVIDPWSQLSSLADYLSTLLTGTTASSFSSRFHSDKYPTVLEAVLAYLNDLPPSDKSTEEVDEGLIAIIDALPRDDSDEVNAQWARRCVEATDRLEHAVCLYELLQDLSKNAPIKHLQAPAIHPPAISSPLPSSSSGSSAAPTRQISNFTQPTAPSKPRKPMAASSAWRVVEKREPKQVQPHPHAEFIPAYRNLKLVPVSSLPKDPSDENMVLKNRTIEQAWRDKRVEALRKASQHWQRSQDGLGRQVAAYYADEANKFLRESREAALEAARALVVSNRAQNAANGFHTDDTVDLHGMNREEALAIVKESLNARFNNSSRNQEPLRFITGKGLHSKGHQILLPSIQKSLRSEGWRTREVEAGLIVYGRF</sequence>
<dbReference type="AlphaFoldDB" id="G4U2R0"/>
<dbReference type="InterPro" id="IPR013899">
    <property type="entry name" value="DUF1771"/>
</dbReference>
<accession>G4U2R0</accession>
<dbReference type="PROSITE" id="PS50828">
    <property type="entry name" value="SMR"/>
    <property type="match status" value="1"/>
</dbReference>
<dbReference type="SUPFAM" id="SSF160443">
    <property type="entry name" value="SMR domain-like"/>
    <property type="match status" value="1"/>
</dbReference>
<dbReference type="OrthoDB" id="4080456at2759"/>
<dbReference type="EMBL" id="CAFZ01001876">
    <property type="protein sequence ID" value="CCA77899.1"/>
    <property type="molecule type" value="Genomic_DNA"/>
</dbReference>
<dbReference type="InParanoid" id="G4U2R0"/>
<proteinExistence type="predicted"/>
<dbReference type="Pfam" id="PF01713">
    <property type="entry name" value="Smr"/>
    <property type="match status" value="1"/>
</dbReference>
<organism evidence="3 4">
    <name type="scientific">Serendipita indica (strain DSM 11827)</name>
    <name type="common">Root endophyte fungus</name>
    <name type="synonym">Piriformospora indica</name>
    <dbReference type="NCBI Taxonomy" id="1109443"/>
    <lineage>
        <taxon>Eukaryota</taxon>
        <taxon>Fungi</taxon>
        <taxon>Dikarya</taxon>
        <taxon>Basidiomycota</taxon>
        <taxon>Agaricomycotina</taxon>
        <taxon>Agaricomycetes</taxon>
        <taxon>Sebacinales</taxon>
        <taxon>Serendipitaceae</taxon>
        <taxon>Serendipita</taxon>
    </lineage>
</organism>
<dbReference type="SMART" id="SM01162">
    <property type="entry name" value="DUF1771"/>
    <property type="match status" value="1"/>
</dbReference>
<dbReference type="eggNOG" id="KOG2401">
    <property type="taxonomic scope" value="Eukaryota"/>
</dbReference>